<sequence length="123" mass="13651">MRKDYIAIFLVVVAIILGIIFYFNGFKAENKNVLKYTAGCSSEKIDASVYGLRGDTSRIGAFISFAEVPLSGDVRTQLTELGVALKEDTWIFDYAIAEIPTESLCILAERDFVKGIFIPQTNN</sequence>
<dbReference type="AlphaFoldDB" id="A0A1G2BXM3"/>
<comment type="caution">
    <text evidence="2">The sequence shown here is derived from an EMBL/GenBank/DDBJ whole genome shotgun (WGS) entry which is preliminary data.</text>
</comment>
<evidence type="ECO:0000313" key="2">
    <source>
        <dbReference type="EMBL" id="OGY93721.1"/>
    </source>
</evidence>
<evidence type="ECO:0000313" key="3">
    <source>
        <dbReference type="Proteomes" id="UP000177626"/>
    </source>
</evidence>
<organism evidence="2 3">
    <name type="scientific">Candidatus Komeilibacteria bacterium RIFOXYC1_FULL_37_11</name>
    <dbReference type="NCBI Taxonomy" id="1798555"/>
    <lineage>
        <taxon>Bacteria</taxon>
        <taxon>Candidatus Komeiliibacteriota</taxon>
    </lineage>
</organism>
<name>A0A1G2BXM3_9BACT</name>
<keyword evidence="1" id="KW-0472">Membrane</keyword>
<keyword evidence="1" id="KW-0812">Transmembrane</keyword>
<evidence type="ECO:0000256" key="1">
    <source>
        <dbReference type="SAM" id="Phobius"/>
    </source>
</evidence>
<proteinExistence type="predicted"/>
<dbReference type="Proteomes" id="UP000177626">
    <property type="component" value="Unassembled WGS sequence"/>
</dbReference>
<gene>
    <name evidence="2" type="ORF">A2406_04105</name>
</gene>
<feature type="transmembrane region" description="Helical" evidence="1">
    <location>
        <begin position="6"/>
        <end position="26"/>
    </location>
</feature>
<accession>A0A1G2BXM3</accession>
<protein>
    <submittedName>
        <fullName evidence="2">Uncharacterized protein</fullName>
    </submittedName>
</protein>
<keyword evidence="1" id="KW-1133">Transmembrane helix</keyword>
<dbReference type="EMBL" id="MHKQ01000018">
    <property type="protein sequence ID" value="OGY93721.1"/>
    <property type="molecule type" value="Genomic_DNA"/>
</dbReference>
<reference evidence="2 3" key="1">
    <citation type="journal article" date="2016" name="Nat. Commun.">
        <title>Thousands of microbial genomes shed light on interconnected biogeochemical processes in an aquifer system.</title>
        <authorList>
            <person name="Anantharaman K."/>
            <person name="Brown C.T."/>
            <person name="Hug L.A."/>
            <person name="Sharon I."/>
            <person name="Castelle C.J."/>
            <person name="Probst A.J."/>
            <person name="Thomas B.C."/>
            <person name="Singh A."/>
            <person name="Wilkins M.J."/>
            <person name="Karaoz U."/>
            <person name="Brodie E.L."/>
            <person name="Williams K.H."/>
            <person name="Hubbard S.S."/>
            <person name="Banfield J.F."/>
        </authorList>
    </citation>
    <scope>NUCLEOTIDE SEQUENCE [LARGE SCALE GENOMIC DNA]</scope>
</reference>